<proteinExistence type="predicted"/>
<feature type="domain" description="HTH crp-type" evidence="5">
    <location>
        <begin position="175"/>
        <end position="238"/>
    </location>
</feature>
<dbReference type="Pfam" id="PF13545">
    <property type="entry name" value="HTH_Crp_2"/>
    <property type="match status" value="1"/>
</dbReference>
<evidence type="ECO:0000313" key="6">
    <source>
        <dbReference type="EMBL" id="MFC6870223.1"/>
    </source>
</evidence>
<organism evidence="6 7">
    <name type="scientific">Haloechinothrix salitolerans</name>
    <dbReference type="NCBI Taxonomy" id="926830"/>
    <lineage>
        <taxon>Bacteria</taxon>
        <taxon>Bacillati</taxon>
        <taxon>Actinomycetota</taxon>
        <taxon>Actinomycetes</taxon>
        <taxon>Pseudonocardiales</taxon>
        <taxon>Pseudonocardiaceae</taxon>
        <taxon>Haloechinothrix</taxon>
    </lineage>
</organism>
<dbReference type="PANTHER" id="PTHR24567:SF74">
    <property type="entry name" value="HTH-TYPE TRANSCRIPTIONAL REGULATOR ARCR"/>
    <property type="match status" value="1"/>
</dbReference>
<evidence type="ECO:0000259" key="5">
    <source>
        <dbReference type="PROSITE" id="PS51063"/>
    </source>
</evidence>
<sequence>MEPSKSPANPLQRTLRRLGGGSPDELAIRQAAWVARCVGRGEAAPFSAADLSALAAELRTVTVERGAVVFRGGSAPSGVWIVQRGRIELSVGSGRRRAVVHVIGPGDVDGDIQHLLEMPLPYTGHALDESTVLFLDGESFERLLASRHAIARRWLSSVAMRLAASQDRIIGILGRTLTQQVARLLAEEAVAGAVPLPQRTLAAMLGVQRPSLNKILKDFERKGLIAVRYGAIELLDIERLASLAE</sequence>
<dbReference type="InterPro" id="IPR000595">
    <property type="entry name" value="cNMP-bd_dom"/>
</dbReference>
<dbReference type="InterPro" id="IPR014710">
    <property type="entry name" value="RmlC-like_jellyroll"/>
</dbReference>
<dbReference type="InterPro" id="IPR050397">
    <property type="entry name" value="Env_Response_Regulators"/>
</dbReference>
<dbReference type="Gene3D" id="2.60.120.10">
    <property type="entry name" value="Jelly Rolls"/>
    <property type="match status" value="1"/>
</dbReference>
<dbReference type="EMBL" id="JBHSXX010000001">
    <property type="protein sequence ID" value="MFC6870223.1"/>
    <property type="molecule type" value="Genomic_DNA"/>
</dbReference>
<keyword evidence="3" id="KW-0804">Transcription</keyword>
<name>A0ABW2C4Z7_9PSEU</name>
<dbReference type="RefSeq" id="WP_345389507.1">
    <property type="nucleotide sequence ID" value="NZ_BAABLA010000002.1"/>
</dbReference>
<dbReference type="SUPFAM" id="SSF46785">
    <property type="entry name" value="Winged helix' DNA-binding domain"/>
    <property type="match status" value="1"/>
</dbReference>
<dbReference type="PANTHER" id="PTHR24567">
    <property type="entry name" value="CRP FAMILY TRANSCRIPTIONAL REGULATORY PROTEIN"/>
    <property type="match status" value="1"/>
</dbReference>
<dbReference type="PROSITE" id="PS50042">
    <property type="entry name" value="CNMP_BINDING_3"/>
    <property type="match status" value="1"/>
</dbReference>
<comment type="caution">
    <text evidence="6">The sequence shown here is derived from an EMBL/GenBank/DDBJ whole genome shotgun (WGS) entry which is preliminary data.</text>
</comment>
<accession>A0ABW2C4Z7</accession>
<evidence type="ECO:0000259" key="4">
    <source>
        <dbReference type="PROSITE" id="PS50042"/>
    </source>
</evidence>
<dbReference type="SUPFAM" id="SSF51206">
    <property type="entry name" value="cAMP-binding domain-like"/>
    <property type="match status" value="1"/>
</dbReference>
<evidence type="ECO:0000256" key="2">
    <source>
        <dbReference type="ARBA" id="ARBA00023125"/>
    </source>
</evidence>
<dbReference type="InterPro" id="IPR018490">
    <property type="entry name" value="cNMP-bd_dom_sf"/>
</dbReference>
<protein>
    <submittedName>
        <fullName evidence="6">Crp/Fnr family transcriptional regulator</fullName>
    </submittedName>
</protein>
<evidence type="ECO:0000256" key="1">
    <source>
        <dbReference type="ARBA" id="ARBA00023015"/>
    </source>
</evidence>
<keyword evidence="1" id="KW-0805">Transcription regulation</keyword>
<dbReference type="CDD" id="cd00038">
    <property type="entry name" value="CAP_ED"/>
    <property type="match status" value="1"/>
</dbReference>
<feature type="domain" description="Cyclic nucleotide-binding" evidence="4">
    <location>
        <begin position="51"/>
        <end position="161"/>
    </location>
</feature>
<dbReference type="PROSITE" id="PS51063">
    <property type="entry name" value="HTH_CRP_2"/>
    <property type="match status" value="1"/>
</dbReference>
<gene>
    <name evidence="6" type="ORF">ACFQGD_24095</name>
</gene>
<keyword evidence="7" id="KW-1185">Reference proteome</keyword>
<dbReference type="InterPro" id="IPR036390">
    <property type="entry name" value="WH_DNA-bd_sf"/>
</dbReference>
<keyword evidence="2" id="KW-0238">DNA-binding</keyword>
<dbReference type="InterPro" id="IPR012318">
    <property type="entry name" value="HTH_CRP"/>
</dbReference>
<dbReference type="SMART" id="SM00100">
    <property type="entry name" value="cNMP"/>
    <property type="match status" value="1"/>
</dbReference>
<evidence type="ECO:0000313" key="7">
    <source>
        <dbReference type="Proteomes" id="UP001596337"/>
    </source>
</evidence>
<evidence type="ECO:0000256" key="3">
    <source>
        <dbReference type="ARBA" id="ARBA00023163"/>
    </source>
</evidence>
<dbReference type="Pfam" id="PF00027">
    <property type="entry name" value="cNMP_binding"/>
    <property type="match status" value="1"/>
</dbReference>
<reference evidence="7" key="1">
    <citation type="journal article" date="2019" name="Int. J. Syst. Evol. Microbiol.">
        <title>The Global Catalogue of Microorganisms (GCM) 10K type strain sequencing project: providing services to taxonomists for standard genome sequencing and annotation.</title>
        <authorList>
            <consortium name="The Broad Institute Genomics Platform"/>
            <consortium name="The Broad Institute Genome Sequencing Center for Infectious Disease"/>
            <person name="Wu L."/>
            <person name="Ma J."/>
        </authorList>
    </citation>
    <scope>NUCLEOTIDE SEQUENCE [LARGE SCALE GENOMIC DNA]</scope>
    <source>
        <strain evidence="7">KCTC 32255</strain>
    </source>
</reference>
<dbReference type="Proteomes" id="UP001596337">
    <property type="component" value="Unassembled WGS sequence"/>
</dbReference>
<dbReference type="SMART" id="SM00419">
    <property type="entry name" value="HTH_CRP"/>
    <property type="match status" value="1"/>
</dbReference>